<accession>G0EG94</accession>
<dbReference type="GO" id="GO:0051539">
    <property type="term" value="F:4 iron, 4 sulfur cluster binding"/>
    <property type="evidence" value="ECO:0007669"/>
    <property type="project" value="UniProtKB-KW"/>
</dbReference>
<gene>
    <name evidence="8" type="ordered locus">Pyrfu_1260</name>
</gene>
<dbReference type="SUPFAM" id="SSF102114">
    <property type="entry name" value="Radical SAM enzymes"/>
    <property type="match status" value="1"/>
</dbReference>
<dbReference type="KEGG" id="pfm:Pyrfu_1260"/>
<proteinExistence type="predicted"/>
<dbReference type="GO" id="GO:0046872">
    <property type="term" value="F:metal ion binding"/>
    <property type="evidence" value="ECO:0007669"/>
    <property type="project" value="UniProtKB-KW"/>
</dbReference>
<dbReference type="Gene3D" id="3.20.20.70">
    <property type="entry name" value="Aldolase class I"/>
    <property type="match status" value="1"/>
</dbReference>
<dbReference type="STRING" id="694429.Pyrfu_1260"/>
<dbReference type="Proteomes" id="UP000001037">
    <property type="component" value="Chromosome"/>
</dbReference>
<dbReference type="HOGENOM" id="CLU_078147_2_1_2"/>
<evidence type="ECO:0000256" key="2">
    <source>
        <dbReference type="ARBA" id="ARBA00022485"/>
    </source>
</evidence>
<dbReference type="RefSeq" id="WP_014026796.1">
    <property type="nucleotide sequence ID" value="NC_015931.1"/>
</dbReference>
<keyword evidence="4" id="KW-0479">Metal-binding</keyword>
<evidence type="ECO:0000259" key="7">
    <source>
        <dbReference type="PROSITE" id="PS51918"/>
    </source>
</evidence>
<reference evidence="8 9" key="1">
    <citation type="journal article" date="2011" name="Stand. Genomic Sci.">
        <title>Complete genome sequence of the hyperthermophilic chemolithoautotroph Pyrolobus fumarii type strain (1A).</title>
        <authorList>
            <person name="Anderson I."/>
            <person name="Goker M."/>
            <person name="Nolan M."/>
            <person name="Lucas S."/>
            <person name="Hammon N."/>
            <person name="Deshpande S."/>
            <person name="Cheng J.F."/>
            <person name="Tapia R."/>
            <person name="Han C."/>
            <person name="Goodwin L."/>
            <person name="Pitluck S."/>
            <person name="Huntemann M."/>
            <person name="Liolios K."/>
            <person name="Ivanova N."/>
            <person name="Pagani I."/>
            <person name="Mavromatis K."/>
            <person name="Ovchinikova G."/>
            <person name="Pati A."/>
            <person name="Chen A."/>
            <person name="Palaniappan K."/>
            <person name="Land M."/>
            <person name="Hauser L."/>
            <person name="Brambilla E.M."/>
            <person name="Huber H."/>
            <person name="Yasawong M."/>
            <person name="Rohde M."/>
            <person name="Spring S."/>
            <person name="Abt B."/>
            <person name="Sikorski J."/>
            <person name="Wirth R."/>
            <person name="Detter J.C."/>
            <person name="Woyke T."/>
            <person name="Bristow J."/>
            <person name="Eisen J.A."/>
            <person name="Markowitz V."/>
            <person name="Hugenholtz P."/>
            <person name="Kyrpides N.C."/>
            <person name="Klenk H.P."/>
            <person name="Lapidus A."/>
        </authorList>
    </citation>
    <scope>NUCLEOTIDE SEQUENCE [LARGE SCALE GENOMIC DNA]</scope>
    <source>
        <strain evidence="9">DSM 11204 / 1A</strain>
    </source>
</reference>
<evidence type="ECO:0000256" key="4">
    <source>
        <dbReference type="ARBA" id="ARBA00022723"/>
    </source>
</evidence>
<dbReference type="Pfam" id="PF04055">
    <property type="entry name" value="Radical_SAM"/>
    <property type="match status" value="1"/>
</dbReference>
<keyword evidence="5" id="KW-0408">Iron</keyword>
<dbReference type="InterPro" id="IPR013785">
    <property type="entry name" value="Aldolase_TIM"/>
</dbReference>
<dbReference type="InterPro" id="IPR034457">
    <property type="entry name" value="Organic_radical-activating"/>
</dbReference>
<evidence type="ECO:0000256" key="5">
    <source>
        <dbReference type="ARBA" id="ARBA00023004"/>
    </source>
</evidence>
<feature type="domain" description="Radical SAM core" evidence="7">
    <location>
        <begin position="16"/>
        <end position="231"/>
    </location>
</feature>
<keyword evidence="2" id="KW-0004">4Fe-4S</keyword>
<dbReference type="GeneID" id="11138443"/>
<evidence type="ECO:0000256" key="1">
    <source>
        <dbReference type="ARBA" id="ARBA00001966"/>
    </source>
</evidence>
<dbReference type="PROSITE" id="PS51918">
    <property type="entry name" value="RADICAL_SAM"/>
    <property type="match status" value="1"/>
</dbReference>
<comment type="cofactor">
    <cofactor evidence="1">
        <name>[4Fe-4S] cluster</name>
        <dbReference type="ChEBI" id="CHEBI:49883"/>
    </cofactor>
</comment>
<dbReference type="SFLD" id="SFLDG01094">
    <property type="entry name" value="Uncharacterised_Radical_SAM_Su"/>
    <property type="match status" value="1"/>
</dbReference>
<dbReference type="SFLD" id="SFLDS00029">
    <property type="entry name" value="Radical_SAM"/>
    <property type="match status" value="1"/>
</dbReference>
<keyword evidence="3" id="KW-0949">S-adenosyl-L-methionine</keyword>
<evidence type="ECO:0000313" key="8">
    <source>
        <dbReference type="EMBL" id="AEM39119.1"/>
    </source>
</evidence>
<dbReference type="PANTHER" id="PTHR30352:SF5">
    <property type="entry name" value="PYRUVATE FORMATE-LYASE 1-ACTIVATING ENZYME"/>
    <property type="match status" value="1"/>
</dbReference>
<keyword evidence="9" id="KW-1185">Reference proteome</keyword>
<dbReference type="AlphaFoldDB" id="G0EG94"/>
<dbReference type="InterPro" id="IPR012840">
    <property type="entry name" value="NrdG2"/>
</dbReference>
<dbReference type="InterPro" id="IPR007197">
    <property type="entry name" value="rSAM"/>
</dbReference>
<dbReference type="InParanoid" id="G0EG94"/>
<name>G0EG94_PYRF1</name>
<dbReference type="EMBL" id="CP002838">
    <property type="protein sequence ID" value="AEM39119.1"/>
    <property type="molecule type" value="Genomic_DNA"/>
</dbReference>
<evidence type="ECO:0000256" key="3">
    <source>
        <dbReference type="ARBA" id="ARBA00022691"/>
    </source>
</evidence>
<dbReference type="PANTHER" id="PTHR30352">
    <property type="entry name" value="PYRUVATE FORMATE-LYASE-ACTIVATING ENZYME"/>
    <property type="match status" value="1"/>
</dbReference>
<dbReference type="CDD" id="cd01335">
    <property type="entry name" value="Radical_SAM"/>
    <property type="match status" value="1"/>
</dbReference>
<evidence type="ECO:0000256" key="6">
    <source>
        <dbReference type="ARBA" id="ARBA00023014"/>
    </source>
</evidence>
<evidence type="ECO:0000313" key="9">
    <source>
        <dbReference type="Proteomes" id="UP000001037"/>
    </source>
</evidence>
<dbReference type="GO" id="GO:0003824">
    <property type="term" value="F:catalytic activity"/>
    <property type="evidence" value="ECO:0007669"/>
    <property type="project" value="InterPro"/>
</dbReference>
<dbReference type="InterPro" id="IPR058240">
    <property type="entry name" value="rSAM_sf"/>
</dbReference>
<dbReference type="eggNOG" id="arCOG00952">
    <property type="taxonomic scope" value="Archaea"/>
</dbReference>
<keyword evidence="6" id="KW-0411">Iron-sulfur</keyword>
<protein>
    <submittedName>
        <fullName evidence="8">Radical SAM domain protein</fullName>
    </submittedName>
</protein>
<organism evidence="8 9">
    <name type="scientific">Pyrolobus fumarii (strain DSM 11204 / 1A)</name>
    <dbReference type="NCBI Taxonomy" id="694429"/>
    <lineage>
        <taxon>Archaea</taxon>
        <taxon>Thermoproteota</taxon>
        <taxon>Thermoprotei</taxon>
        <taxon>Desulfurococcales</taxon>
        <taxon>Pyrodictiaceae</taxon>
        <taxon>Pyrolobus</taxon>
    </lineage>
</organism>
<sequence length="243" mass="27230">MAVYMLVGGWRAPSLVDIPGRVSFTLWLCGCNLRCPFCHNWRIADARGDVCRRASIEEVLSALSGAARLVEYLHVTGGEPLLQVEPLTVLLKRVEALGLARSVDTNCTLPERLGRLRGLIEHLAVDLKPPWTTGVDPSWYHSRLLECLRVASGLGVTVELRVVVARGWEPSDYLRLYREAVEALRGAEHYVVVNELVGRPYTEPRDQEWCGEHCNPGRRLVEEVARLLREAGAPVKRVYARTV</sequence>
<dbReference type="OrthoDB" id="371936at2157"/>